<dbReference type="EMBL" id="LAZR01000476">
    <property type="protein sequence ID" value="KKN67366.1"/>
    <property type="molecule type" value="Genomic_DNA"/>
</dbReference>
<sequence length="101" mass="11995">MLKPKVTEISPTLFEVLGHSVKIQTRKGRKLLLCDCINHTKFCLENPFCYHKELVIEHILKKPIKERLDKLIEVYENWCKLKLPQNPELMLNDLKNLKRTL</sequence>
<organism evidence="1">
    <name type="scientific">marine sediment metagenome</name>
    <dbReference type="NCBI Taxonomy" id="412755"/>
    <lineage>
        <taxon>unclassified sequences</taxon>
        <taxon>metagenomes</taxon>
        <taxon>ecological metagenomes</taxon>
    </lineage>
</organism>
<reference evidence="1" key="1">
    <citation type="journal article" date="2015" name="Nature">
        <title>Complex archaea that bridge the gap between prokaryotes and eukaryotes.</title>
        <authorList>
            <person name="Spang A."/>
            <person name="Saw J.H."/>
            <person name="Jorgensen S.L."/>
            <person name="Zaremba-Niedzwiedzka K."/>
            <person name="Martijn J."/>
            <person name="Lind A.E."/>
            <person name="van Eijk R."/>
            <person name="Schleper C."/>
            <person name="Guy L."/>
            <person name="Ettema T.J."/>
        </authorList>
    </citation>
    <scope>NUCLEOTIDE SEQUENCE</scope>
</reference>
<name>A0A0F9V1K6_9ZZZZ</name>
<evidence type="ECO:0000313" key="1">
    <source>
        <dbReference type="EMBL" id="KKN67366.1"/>
    </source>
</evidence>
<accession>A0A0F9V1K6</accession>
<protein>
    <submittedName>
        <fullName evidence="1">Uncharacterized protein</fullName>
    </submittedName>
</protein>
<dbReference type="AlphaFoldDB" id="A0A0F9V1K6"/>
<gene>
    <name evidence="1" type="ORF">LCGC14_0462300</name>
</gene>
<comment type="caution">
    <text evidence="1">The sequence shown here is derived from an EMBL/GenBank/DDBJ whole genome shotgun (WGS) entry which is preliminary data.</text>
</comment>
<proteinExistence type="predicted"/>